<evidence type="ECO:0000313" key="2">
    <source>
        <dbReference type="EMBL" id="BBO88175.1"/>
    </source>
</evidence>
<dbReference type="AlphaFoldDB" id="A0A5K8A6L9"/>
<keyword evidence="3" id="KW-1185">Reference proteome</keyword>
<reference evidence="2 3" key="1">
    <citation type="submission" date="2019-11" db="EMBL/GenBank/DDBJ databases">
        <title>Comparative genomics of hydrocarbon-degrading Desulfosarcina strains.</title>
        <authorList>
            <person name="Watanabe M."/>
            <person name="Kojima H."/>
            <person name="Fukui M."/>
        </authorList>
    </citation>
    <scope>NUCLEOTIDE SEQUENCE [LARGE SCALE GENOMIC DNA]</scope>
    <source>
        <strain evidence="2">OXyS1</strain>
        <strain evidence="3">oXyS1</strain>
    </source>
</reference>
<dbReference type="Gene3D" id="2.40.50.140">
    <property type="entry name" value="Nucleic acid-binding proteins"/>
    <property type="match status" value="1"/>
</dbReference>
<protein>
    <submittedName>
        <fullName evidence="2">Uncharacterized protein</fullName>
    </submittedName>
</protein>
<evidence type="ECO:0000313" key="3">
    <source>
        <dbReference type="Proteomes" id="UP000422108"/>
    </source>
</evidence>
<dbReference type="EMBL" id="AP021879">
    <property type="protein sequence ID" value="BBO88175.1"/>
    <property type="molecule type" value="Genomic_DNA"/>
</dbReference>
<accession>A0A5K8A6L9</accession>
<proteinExistence type="predicted"/>
<sequence>MNIEAIDGYEELVDALGVLPETAKRALALSMETAMRNFYKASDCLVDLDSMTANIVFRMPQHKRVIEKMGLESEVLEHDILPVTFSLASLPEPVQKTVRPLFIRILERMKAEDEYSIWKNQVGQVIEGVIRKRYADCVQVDLNGATGTLKRCAWVFSEESIYRTGRVMHFYISSVKHHLSGITIALSRSSKKLPALLLKSHLPMHRFVCSRRFIGQKSTIYTDAPCRDRDIVRIREKVRLELNGEILEMRSFP</sequence>
<dbReference type="InterPro" id="IPR012340">
    <property type="entry name" value="NA-bd_OB-fold"/>
</dbReference>
<dbReference type="Proteomes" id="UP000422108">
    <property type="component" value="Chromosome"/>
</dbReference>
<dbReference type="SUPFAM" id="SSF50249">
    <property type="entry name" value="Nucleic acid-binding proteins"/>
    <property type="match status" value="1"/>
</dbReference>
<organism evidence="2 3">
    <name type="scientific">Desulfosarcina ovata subsp. ovata</name>
    <dbReference type="NCBI Taxonomy" id="2752305"/>
    <lineage>
        <taxon>Bacteria</taxon>
        <taxon>Pseudomonadati</taxon>
        <taxon>Thermodesulfobacteriota</taxon>
        <taxon>Desulfobacteria</taxon>
        <taxon>Desulfobacterales</taxon>
        <taxon>Desulfosarcinaceae</taxon>
        <taxon>Desulfosarcina</taxon>
    </lineage>
</organism>
<gene>
    <name evidence="1" type="ORF">DSCOOX_06620</name>
    <name evidence="2" type="ORF">DSCOOX_13550</name>
</gene>
<evidence type="ECO:0000313" key="1">
    <source>
        <dbReference type="EMBL" id="BBO87482.1"/>
    </source>
</evidence>
<name>A0A5K8A6L9_9BACT</name>
<dbReference type="EMBL" id="AP021879">
    <property type="protein sequence ID" value="BBO87482.1"/>
    <property type="molecule type" value="Genomic_DNA"/>
</dbReference>